<protein>
    <recommendedName>
        <fullName evidence="1">Ig-like domain-containing protein</fullName>
    </recommendedName>
</protein>
<dbReference type="Bgee" id="ENSAMXG00000041961">
    <property type="expression patterns" value="Expressed in mesonephros and 7 other cell types or tissues"/>
</dbReference>
<dbReference type="InterPro" id="IPR036179">
    <property type="entry name" value="Ig-like_dom_sf"/>
</dbReference>
<dbReference type="Gene3D" id="2.60.40.10">
    <property type="entry name" value="Immunoglobulins"/>
    <property type="match status" value="1"/>
</dbReference>
<dbReference type="GeneTree" id="ENSGT01150000286956"/>
<reference evidence="3" key="1">
    <citation type="submission" date="2013-03" db="EMBL/GenBank/DDBJ databases">
        <authorList>
            <person name="Jeffery W."/>
            <person name="Warren W."/>
            <person name="Wilson R.K."/>
        </authorList>
    </citation>
    <scope>NUCLEOTIDE SEQUENCE</scope>
    <source>
        <strain evidence="3">female</strain>
    </source>
</reference>
<evidence type="ECO:0000259" key="1">
    <source>
        <dbReference type="PROSITE" id="PS50835"/>
    </source>
</evidence>
<feature type="domain" description="Ig-like" evidence="1">
    <location>
        <begin position="12"/>
        <end position="111"/>
    </location>
</feature>
<proteinExistence type="predicted"/>
<dbReference type="SMART" id="SM00406">
    <property type="entry name" value="IGv"/>
    <property type="match status" value="1"/>
</dbReference>
<dbReference type="PANTHER" id="PTHR23267">
    <property type="entry name" value="IMMUNOGLOBULIN LIGHT CHAIN"/>
    <property type="match status" value="1"/>
</dbReference>
<dbReference type="Ensembl" id="ENSAMXT00000041866.1">
    <property type="protein sequence ID" value="ENSAMXP00000029235.1"/>
    <property type="gene ID" value="ENSAMXG00000041961.1"/>
</dbReference>
<organism evidence="2 3">
    <name type="scientific">Astyanax mexicanus</name>
    <name type="common">Blind cave fish</name>
    <name type="synonym">Astyanax fasciatus mexicanus</name>
    <dbReference type="NCBI Taxonomy" id="7994"/>
    <lineage>
        <taxon>Eukaryota</taxon>
        <taxon>Metazoa</taxon>
        <taxon>Chordata</taxon>
        <taxon>Craniata</taxon>
        <taxon>Vertebrata</taxon>
        <taxon>Euteleostomi</taxon>
        <taxon>Actinopterygii</taxon>
        <taxon>Neopterygii</taxon>
        <taxon>Teleostei</taxon>
        <taxon>Ostariophysi</taxon>
        <taxon>Characiformes</taxon>
        <taxon>Characoidei</taxon>
        <taxon>Acestrorhamphidae</taxon>
        <taxon>Acestrorhamphinae</taxon>
        <taxon>Astyanax</taxon>
    </lineage>
</organism>
<dbReference type="SMART" id="SM00409">
    <property type="entry name" value="IG"/>
    <property type="match status" value="1"/>
</dbReference>
<dbReference type="Pfam" id="PF07686">
    <property type="entry name" value="V-set"/>
    <property type="match status" value="1"/>
</dbReference>
<dbReference type="PROSITE" id="PS50835">
    <property type="entry name" value="IG_LIKE"/>
    <property type="match status" value="1"/>
</dbReference>
<dbReference type="Proteomes" id="UP000018467">
    <property type="component" value="Unassembled WGS sequence"/>
</dbReference>
<evidence type="ECO:0000313" key="2">
    <source>
        <dbReference type="Ensembl" id="ENSAMXP00000029235.1"/>
    </source>
</evidence>
<dbReference type="InterPro" id="IPR003599">
    <property type="entry name" value="Ig_sub"/>
</dbReference>
<dbReference type="InterPro" id="IPR013783">
    <property type="entry name" value="Ig-like_fold"/>
</dbReference>
<dbReference type="InterPro" id="IPR013106">
    <property type="entry name" value="Ig_V-set"/>
</dbReference>
<dbReference type="STRING" id="7994.ENSAMXP00000029235"/>
<accession>A0A3B1II52</accession>
<sequence>MWKYFYCISVSPESIGQVTVTQSPEDKSALQGDTVTIRCRTSTAVFYYSSYGHFLHWYQQKPGEVPKLIIKKVTELESGFAARFSGSGSGSDFTLTISGVQPEDAADYYCQKIHNKLSFFCPMTFGMSE</sequence>
<dbReference type="InParanoid" id="A0A3B1II52"/>
<dbReference type="InterPro" id="IPR050150">
    <property type="entry name" value="IgV_Light_Chain"/>
</dbReference>
<reference evidence="2" key="3">
    <citation type="submission" date="2025-08" db="UniProtKB">
        <authorList>
            <consortium name="Ensembl"/>
        </authorList>
    </citation>
    <scope>IDENTIFICATION</scope>
</reference>
<reference evidence="3" key="2">
    <citation type="journal article" date="2014" name="Nat. Commun.">
        <title>The cavefish genome reveals candidate genes for eye loss.</title>
        <authorList>
            <person name="McGaugh S.E."/>
            <person name="Gross J.B."/>
            <person name="Aken B."/>
            <person name="Blin M."/>
            <person name="Borowsky R."/>
            <person name="Chalopin D."/>
            <person name="Hinaux H."/>
            <person name="Jeffery W.R."/>
            <person name="Keene A."/>
            <person name="Ma L."/>
            <person name="Minx P."/>
            <person name="Murphy D."/>
            <person name="O'Quin K.E."/>
            <person name="Retaux S."/>
            <person name="Rohner N."/>
            <person name="Searle S.M."/>
            <person name="Stahl B.A."/>
            <person name="Tabin C."/>
            <person name="Volff J.N."/>
            <person name="Yoshizawa M."/>
            <person name="Warren W.C."/>
        </authorList>
    </citation>
    <scope>NUCLEOTIDE SEQUENCE [LARGE SCALE GENOMIC DNA]</scope>
    <source>
        <strain evidence="3">female</strain>
    </source>
</reference>
<name>A0A3B1II52_ASTMX</name>
<dbReference type="SUPFAM" id="SSF48726">
    <property type="entry name" value="Immunoglobulin"/>
    <property type="match status" value="1"/>
</dbReference>
<dbReference type="InterPro" id="IPR007110">
    <property type="entry name" value="Ig-like_dom"/>
</dbReference>
<dbReference type="FunFam" id="2.60.40.10:FF:001495">
    <property type="entry name" value="Si:dkey-234i14.13"/>
    <property type="match status" value="1"/>
</dbReference>
<keyword evidence="3" id="KW-1185">Reference proteome</keyword>
<dbReference type="AlphaFoldDB" id="A0A3B1II52"/>
<reference evidence="2" key="4">
    <citation type="submission" date="2025-09" db="UniProtKB">
        <authorList>
            <consortium name="Ensembl"/>
        </authorList>
    </citation>
    <scope>IDENTIFICATION</scope>
</reference>
<evidence type="ECO:0000313" key="3">
    <source>
        <dbReference type="Proteomes" id="UP000018467"/>
    </source>
</evidence>